<evidence type="ECO:0000313" key="1">
    <source>
        <dbReference type="EMBL" id="RLV58066.1"/>
    </source>
</evidence>
<reference evidence="1 2" key="1">
    <citation type="submission" date="2018-09" db="EMBL/GenBank/DDBJ databases">
        <title>Phylogeny of the Shewanellaceae, and recommendation for two new genera, Pseudoshewanella and Parashewanella.</title>
        <authorList>
            <person name="Wang G."/>
        </authorList>
    </citation>
    <scope>NUCLEOTIDE SEQUENCE [LARGE SCALE GENOMIC DNA]</scope>
    <source>
        <strain evidence="1 2">C51</strain>
    </source>
</reference>
<evidence type="ECO:0000313" key="2">
    <source>
        <dbReference type="Proteomes" id="UP000281474"/>
    </source>
</evidence>
<sequence length="418" mass="47338">MSISRQLVYTPPHFVLAPEPESQNTNIEPECKIVRVTFSDSSTREYQFSKSQNYSSAKSKVILKILNDPSRASQVSCCQFTNPFLLYQYSVRVDHAVIVLTMTEAKKSTTIEALELQPAVDDFFSQRTFNNDGVKRKQALTEVILKCHELAENQHETTICNEFRRCRDCLIQLLKNQTVDNFMGIDNMAIALGLSRQYLVDNRGIAVEYYSGAELFRSMLCSVLEQLNNTLGIYQIYTKSFAAELVQCLSGMADKNIEIAAGVGLQSFALREAGLNMHLVTDSNPPKVTFGGTLVVQYDVLEVIRDFSEFDVLYFLSFPETDMMKAMLNLEVPWLALVCSSSSICQVEVHPDTQRQPLTFQFFPKMKIEGCPELIGYKMTKKTFREKVEKIPETFLSAGFQNHKRTMIEEATPVASTD</sequence>
<comment type="caution">
    <text evidence="1">The sequence shown here is derived from an EMBL/GenBank/DDBJ whole genome shotgun (WGS) entry which is preliminary data.</text>
</comment>
<protein>
    <submittedName>
        <fullName evidence="1">Uncharacterized protein</fullName>
    </submittedName>
</protein>
<gene>
    <name evidence="1" type="ORF">D5018_19195</name>
</gene>
<organism evidence="1 2">
    <name type="scientific">Parashewanella curva</name>
    <dbReference type="NCBI Taxonomy" id="2338552"/>
    <lineage>
        <taxon>Bacteria</taxon>
        <taxon>Pseudomonadati</taxon>
        <taxon>Pseudomonadota</taxon>
        <taxon>Gammaproteobacteria</taxon>
        <taxon>Alteromonadales</taxon>
        <taxon>Shewanellaceae</taxon>
        <taxon>Parashewanella</taxon>
    </lineage>
</organism>
<dbReference type="RefSeq" id="WP_121840600.1">
    <property type="nucleotide sequence ID" value="NZ_ML014850.1"/>
</dbReference>
<name>A0A3L8PRR5_9GAMM</name>
<dbReference type="Proteomes" id="UP000281474">
    <property type="component" value="Unassembled WGS sequence"/>
</dbReference>
<dbReference type="AlphaFoldDB" id="A0A3L8PRR5"/>
<accession>A0A3L8PRR5</accession>
<keyword evidence="2" id="KW-1185">Reference proteome</keyword>
<proteinExistence type="predicted"/>
<dbReference type="EMBL" id="QZEI01000101">
    <property type="protein sequence ID" value="RLV58066.1"/>
    <property type="molecule type" value="Genomic_DNA"/>
</dbReference>